<evidence type="ECO:0000313" key="2">
    <source>
        <dbReference type="Proteomes" id="UP001061302"/>
    </source>
</evidence>
<name>A0ABY6DMX6_9NEIS</name>
<proteinExistence type="predicted"/>
<accession>A0ABY6DMX6</accession>
<keyword evidence="2" id="KW-1185">Reference proteome</keyword>
<dbReference type="EMBL" id="CP106753">
    <property type="protein sequence ID" value="UXY15362.1"/>
    <property type="molecule type" value="Genomic_DNA"/>
</dbReference>
<dbReference type="RefSeq" id="WP_263124768.1">
    <property type="nucleotide sequence ID" value="NZ_CP106753.1"/>
</dbReference>
<dbReference type="Proteomes" id="UP001061302">
    <property type="component" value="Chromosome"/>
</dbReference>
<organism evidence="1 2">
    <name type="scientific">Chitiniphilus purpureus</name>
    <dbReference type="NCBI Taxonomy" id="2981137"/>
    <lineage>
        <taxon>Bacteria</taxon>
        <taxon>Pseudomonadati</taxon>
        <taxon>Pseudomonadota</taxon>
        <taxon>Betaproteobacteria</taxon>
        <taxon>Neisseriales</taxon>
        <taxon>Chitinibacteraceae</taxon>
        <taxon>Chitiniphilus</taxon>
    </lineage>
</organism>
<evidence type="ECO:0008006" key="3">
    <source>
        <dbReference type="Google" id="ProtNLM"/>
    </source>
</evidence>
<sequence length="368" mass="41083">MHPSAQRPDRRRAAVLHPVPIPAVPGQQLERLAAAAVTHGLTLLDQVWQGWEAQYALECRHGHRLCRSAAQVVYRAVRCADCHRASRLTALQAAAAARGGACLEQTYLGEAPHRFRCAEGHEWQARPSRIVAGGWCRHCAAKLHGRKIALPDGLQRLQQAAKAKGGTCLATQYLGLAQRYRFRCMHGHEWETAGHEVMRGAWCRVCANLEKAIAYRAQDGLARLQQAATAHGGLCLDADYLGCNQRYRFRCRSGHEWQTTGHKVLLGSWCPQCAHDRKKLSLDDVRADAQARGGQCLASEYINSTIKLEWECHRGHRWWAAASTIRAGHWCRQCAILDRIHNPTSRARFKYEADRPLAGGAKAGRQPR</sequence>
<evidence type="ECO:0000313" key="1">
    <source>
        <dbReference type="EMBL" id="UXY15362.1"/>
    </source>
</evidence>
<gene>
    <name evidence="1" type="ORF">N8I74_18955</name>
</gene>
<reference evidence="1" key="1">
    <citation type="submission" date="2022-10" db="EMBL/GenBank/DDBJ databases">
        <title>Chitiniphilus purpureus sp. nov., a novel chitin-degrading bacterium isolated from crawfish pond sediment.</title>
        <authorList>
            <person name="Li K."/>
        </authorList>
    </citation>
    <scope>NUCLEOTIDE SEQUENCE</scope>
    <source>
        <strain evidence="1">CD1</strain>
    </source>
</reference>
<protein>
    <recommendedName>
        <fullName evidence="3">Zinc-ribbon domain-containing protein</fullName>
    </recommendedName>
</protein>